<dbReference type="Pfam" id="PF05704">
    <property type="entry name" value="Caps_synth"/>
    <property type="match status" value="1"/>
</dbReference>
<organism evidence="1 2">
    <name type="scientific">Bacteroides thetaiotaomicron</name>
    <dbReference type="NCBI Taxonomy" id="818"/>
    <lineage>
        <taxon>Bacteria</taxon>
        <taxon>Pseudomonadati</taxon>
        <taxon>Bacteroidota</taxon>
        <taxon>Bacteroidia</taxon>
        <taxon>Bacteroidales</taxon>
        <taxon>Bacteroidaceae</taxon>
        <taxon>Bacteroides</taxon>
    </lineage>
</organism>
<sequence>MMEKMKLKELVKQFIPMNYWNTRRKASIIRQQGKVADFWAPILKAYYNGEIERYSLKPKKKLGTQKVIWQYWGQGIDKDELPEIIQICFDSVDRNKNDYQVIRLTDITISEYIDLPDFVWRKREYVQFTRTFFSDLLRVALLSTYGGVWLDATILLTGSIPAVYEKTDFFMYQRSDEEKNKKYWENVYAYYFGWEPNFKVRMLSSILFAQKESEIISTLTDLLLYFWKTQDSLPDYFCFQILFNELVANYRPAENCPIVNDCIPHIIQTKINGTYDDVSFEEALELSNIHKMTYFDAAAMIRLKMVLRLARNA</sequence>
<dbReference type="GeneID" id="60924054"/>
<reference evidence="1" key="1">
    <citation type="submission" date="2022-10" db="EMBL/GenBank/DDBJ databases">
        <title>Human gut microbiome strain richness.</title>
        <authorList>
            <person name="Chen-Liaw A."/>
        </authorList>
    </citation>
    <scope>NUCLEOTIDE SEQUENCE</scope>
    <source>
        <strain evidence="1">1001283st1_A3_1001283B150304_161114</strain>
    </source>
</reference>
<proteinExistence type="predicted"/>
<dbReference type="Gene3D" id="3.90.550.20">
    <property type="match status" value="1"/>
</dbReference>
<dbReference type="EMBL" id="JAQNVG010000006">
    <property type="protein sequence ID" value="MDC2235222.1"/>
    <property type="molecule type" value="Genomic_DNA"/>
</dbReference>
<protein>
    <submittedName>
        <fullName evidence="1">Capsular polysaccharide synthesis protein</fullName>
    </submittedName>
</protein>
<name>A0AAP3SC21_BACT4</name>
<dbReference type="SUPFAM" id="SSF53448">
    <property type="entry name" value="Nucleotide-diphospho-sugar transferases"/>
    <property type="match status" value="1"/>
</dbReference>
<accession>A0AAP3SC21</accession>
<dbReference type="AlphaFoldDB" id="A0AAP3SC21"/>
<dbReference type="RefSeq" id="WP_224200502.1">
    <property type="nucleotide sequence ID" value="NZ_BAABXH010000001.1"/>
</dbReference>
<evidence type="ECO:0000313" key="2">
    <source>
        <dbReference type="Proteomes" id="UP001217776"/>
    </source>
</evidence>
<dbReference type="GO" id="GO:0016757">
    <property type="term" value="F:glycosyltransferase activity"/>
    <property type="evidence" value="ECO:0007669"/>
    <property type="project" value="InterPro"/>
</dbReference>
<comment type="caution">
    <text evidence="1">The sequence shown here is derived from an EMBL/GenBank/DDBJ whole genome shotgun (WGS) entry which is preliminary data.</text>
</comment>
<dbReference type="Proteomes" id="UP001217776">
    <property type="component" value="Unassembled WGS sequence"/>
</dbReference>
<dbReference type="InterPro" id="IPR008441">
    <property type="entry name" value="AfumC-like_glycosyl_Trfase"/>
</dbReference>
<evidence type="ECO:0000313" key="1">
    <source>
        <dbReference type="EMBL" id="MDC2235222.1"/>
    </source>
</evidence>
<dbReference type="InterPro" id="IPR029044">
    <property type="entry name" value="Nucleotide-diphossugar_trans"/>
</dbReference>
<gene>
    <name evidence="1" type="ORF">PO127_05590</name>
</gene>